<comment type="subcellular location">
    <subcellularLocation>
        <location evidence="2">Cytoplasm</location>
    </subcellularLocation>
</comment>
<keyword evidence="2" id="KW-0963">Cytoplasm</keyword>
<dbReference type="SUPFAM" id="SSF89919">
    <property type="entry name" value="Ribosome-binding factor A, RbfA"/>
    <property type="match status" value="1"/>
</dbReference>
<dbReference type="GO" id="GO:0043024">
    <property type="term" value="F:ribosomal small subunit binding"/>
    <property type="evidence" value="ECO:0007669"/>
    <property type="project" value="TreeGrafter"/>
</dbReference>
<dbReference type="STRING" id="751945.Theos_0921"/>
<evidence type="ECO:0000313" key="4">
    <source>
        <dbReference type="Proteomes" id="UP000000211"/>
    </source>
</evidence>
<dbReference type="Pfam" id="PF02033">
    <property type="entry name" value="RBFA"/>
    <property type="match status" value="1"/>
</dbReference>
<dbReference type="Gene3D" id="3.30.300.20">
    <property type="match status" value="1"/>
</dbReference>
<dbReference type="InterPro" id="IPR023799">
    <property type="entry name" value="RbfA_dom_sf"/>
</dbReference>
<dbReference type="HOGENOM" id="CLU_089475_6_4_0"/>
<dbReference type="RefSeq" id="WP_016329168.1">
    <property type="nucleotide sequence ID" value="NC_019386.1"/>
</dbReference>
<dbReference type="Proteomes" id="UP000000211">
    <property type="component" value="Chromosome"/>
</dbReference>
<proteinExistence type="inferred from homology"/>
<name>K7RHU3_THEOS</name>
<dbReference type="HAMAP" id="MF_00003">
    <property type="entry name" value="RbfA"/>
    <property type="match status" value="1"/>
</dbReference>
<gene>
    <name evidence="2" type="primary">rbfA</name>
    <name evidence="3" type="ORF">Theos_0921</name>
</gene>
<dbReference type="KEGG" id="tos:Theos_0921"/>
<dbReference type="InterPro" id="IPR000238">
    <property type="entry name" value="RbfA"/>
</dbReference>
<dbReference type="GO" id="GO:0030490">
    <property type="term" value="P:maturation of SSU-rRNA"/>
    <property type="evidence" value="ECO:0007669"/>
    <property type="project" value="UniProtKB-UniRule"/>
</dbReference>
<evidence type="ECO:0000256" key="2">
    <source>
        <dbReference type="HAMAP-Rule" id="MF_00003"/>
    </source>
</evidence>
<dbReference type="PANTHER" id="PTHR33515:SF1">
    <property type="entry name" value="RIBOSOME-BINDING FACTOR A, CHLOROPLASTIC-RELATED"/>
    <property type="match status" value="1"/>
</dbReference>
<protein>
    <recommendedName>
        <fullName evidence="2">Ribosome-binding factor A</fullName>
    </recommendedName>
</protein>
<comment type="subunit">
    <text evidence="2">Monomer. Binds 30S ribosomal subunits, but not 50S ribosomal subunits or 70S ribosomes.</text>
</comment>
<dbReference type="AlphaFoldDB" id="K7RHU3"/>
<dbReference type="eggNOG" id="COG0858">
    <property type="taxonomic scope" value="Bacteria"/>
</dbReference>
<dbReference type="InterPro" id="IPR015946">
    <property type="entry name" value="KH_dom-like_a/b"/>
</dbReference>
<dbReference type="GO" id="GO:0005829">
    <property type="term" value="C:cytosol"/>
    <property type="evidence" value="ECO:0007669"/>
    <property type="project" value="TreeGrafter"/>
</dbReference>
<comment type="similarity">
    <text evidence="2">Belongs to the RbfA family.</text>
</comment>
<accession>K7RHU3</accession>
<evidence type="ECO:0000313" key="3">
    <source>
        <dbReference type="EMBL" id="AFV75977.1"/>
    </source>
</evidence>
<dbReference type="OrthoDB" id="32834at2"/>
<evidence type="ECO:0000256" key="1">
    <source>
        <dbReference type="ARBA" id="ARBA00022517"/>
    </source>
</evidence>
<sequence>MGHGRAHLESQLKRALAEEIRGLDDPRLFLLTVEGVELSPDGRLLTVYVEAFGEAGEALKALARLSSRLQSALARRVRLRHLPRLEFRPWST</sequence>
<keyword evidence="4" id="KW-1185">Reference proteome</keyword>
<dbReference type="PANTHER" id="PTHR33515">
    <property type="entry name" value="RIBOSOME-BINDING FACTOR A, CHLOROPLASTIC-RELATED"/>
    <property type="match status" value="1"/>
</dbReference>
<organism evidence="3 4">
    <name type="scientific">Thermus oshimai JL-2</name>
    <dbReference type="NCBI Taxonomy" id="751945"/>
    <lineage>
        <taxon>Bacteria</taxon>
        <taxon>Thermotogati</taxon>
        <taxon>Deinococcota</taxon>
        <taxon>Deinococci</taxon>
        <taxon>Thermales</taxon>
        <taxon>Thermaceae</taxon>
        <taxon>Thermus</taxon>
    </lineage>
</organism>
<comment type="function">
    <text evidence="2">One of several proteins that assist in the late maturation steps of the functional core of the 30S ribosomal subunit. Associates with free 30S ribosomal subunits (but not with 30S subunits that are part of 70S ribosomes or polysomes). Required for efficient processing of 16S rRNA. May interact with the 5'-terminal helix region of 16S rRNA.</text>
</comment>
<dbReference type="EMBL" id="CP003249">
    <property type="protein sequence ID" value="AFV75977.1"/>
    <property type="molecule type" value="Genomic_DNA"/>
</dbReference>
<dbReference type="PATRIC" id="fig|751945.3.peg.914"/>
<keyword evidence="1 2" id="KW-0690">Ribosome biogenesis</keyword>
<reference evidence="3 4" key="1">
    <citation type="journal article" date="2013" name="Genome Announc.">
        <title>Whole Genome Sequencing of Thermus oshimai JL-2 and Thermus thermophilus JL-18, Incomplete Denitrifiers from the United States Great Basin.</title>
        <authorList>
            <person name="Murugapiran S.K."/>
            <person name="Huntemann M."/>
            <person name="Wei C.L."/>
            <person name="Han J."/>
            <person name="Detter J.C."/>
            <person name="Han C.S."/>
            <person name="Erkkila T.H."/>
            <person name="Teshima H."/>
            <person name="Chen A."/>
            <person name="Kyrpides N."/>
            <person name="Mavrommatis K."/>
            <person name="Markowitz V."/>
            <person name="Szeto E."/>
            <person name="Ivanova N."/>
            <person name="Pagani I."/>
            <person name="Lam J."/>
            <person name="McDonald A.I."/>
            <person name="Dodsworth J.A."/>
            <person name="Pati A."/>
            <person name="Goodwin L."/>
            <person name="Peters L."/>
            <person name="Pitluck S."/>
            <person name="Woyke T."/>
            <person name="Hedlund B.P."/>
        </authorList>
    </citation>
    <scope>NUCLEOTIDE SEQUENCE</scope>
    <source>
        <strain evidence="3 4">JL-2</strain>
    </source>
</reference>